<comment type="caution">
    <text evidence="10">The sequence shown here is derived from an EMBL/GenBank/DDBJ whole genome shotgun (WGS) entry which is preliminary data.</text>
</comment>
<dbReference type="Proteomes" id="UP000602198">
    <property type="component" value="Unassembled WGS sequence"/>
</dbReference>
<evidence type="ECO:0000256" key="2">
    <source>
        <dbReference type="ARBA" id="ARBA00022692"/>
    </source>
</evidence>
<evidence type="ECO:0000256" key="3">
    <source>
        <dbReference type="ARBA" id="ARBA00022723"/>
    </source>
</evidence>
<dbReference type="InterPro" id="IPR006068">
    <property type="entry name" value="ATPase_P-typ_cation-transptr_C"/>
</dbReference>
<organism evidence="10 11">
    <name type="scientific">Nocardia acididurans</name>
    <dbReference type="NCBI Taxonomy" id="2802282"/>
    <lineage>
        <taxon>Bacteria</taxon>
        <taxon>Bacillati</taxon>
        <taxon>Actinomycetota</taxon>
        <taxon>Actinomycetes</taxon>
        <taxon>Mycobacteriales</taxon>
        <taxon>Nocardiaceae</taxon>
        <taxon>Nocardia</taxon>
    </lineage>
</organism>
<evidence type="ECO:0000256" key="8">
    <source>
        <dbReference type="SAM" id="Phobius"/>
    </source>
</evidence>
<evidence type="ECO:0000256" key="6">
    <source>
        <dbReference type="ARBA" id="ARBA00023136"/>
    </source>
</evidence>
<evidence type="ECO:0000313" key="10">
    <source>
        <dbReference type="EMBL" id="MBL1079876.1"/>
    </source>
</evidence>
<sequence>MTGDGTNDAAAIRTADIGIGLAARGSVAAREAADLIITGSDERGTPPTNSGSDNGRGRRSDGEAAQPGGREHGGDGQAAQPDSRKGGSHGQATQPDSGERGSDHDSTQPDSRKRGSDESGLSAGGNDHSGETASAAGGIDLTVLLAALVEGRDMWRRVRDAIGVLVGGNAGEVTFTVLGTVLSGRAPIGTRQFLLVNLLTDLGPAMAVALSGTRATETAVEPDDTGSELRQLPRPDLGGDFLRAVAVRGACTTAGAGAAWLLGRVTGRQRRAATMALAALIATQLGQTLVIGRHSPLVWVTVAGSAALLAGVIMTPGVNSFFGCVPLGPVAWTIVTGCAAGGTVGAVYAGHRYTRHG</sequence>
<gene>
    <name evidence="10" type="ORF">JK358_36315</name>
</gene>
<keyword evidence="3" id="KW-0479">Metal-binding</keyword>
<name>A0ABS1MGS9_9NOCA</name>
<dbReference type="PANTHER" id="PTHR24093">
    <property type="entry name" value="CATION TRANSPORTING ATPASE"/>
    <property type="match status" value="1"/>
</dbReference>
<accession>A0ABS1MGS9</accession>
<keyword evidence="2 8" id="KW-0812">Transmembrane</keyword>
<dbReference type="SUPFAM" id="SSF56784">
    <property type="entry name" value="HAD-like"/>
    <property type="match status" value="1"/>
</dbReference>
<feature type="transmembrane region" description="Helical" evidence="8">
    <location>
        <begin position="297"/>
        <end position="318"/>
    </location>
</feature>
<dbReference type="Gene3D" id="1.20.1110.10">
    <property type="entry name" value="Calcium-transporting ATPase, transmembrane domain"/>
    <property type="match status" value="1"/>
</dbReference>
<dbReference type="PRINTS" id="PR00119">
    <property type="entry name" value="CATATPASE"/>
</dbReference>
<keyword evidence="11" id="KW-1185">Reference proteome</keyword>
<keyword evidence="4" id="KW-0460">Magnesium</keyword>
<feature type="domain" description="Cation-transporting P-type ATPase C-terminal" evidence="9">
    <location>
        <begin position="187"/>
        <end position="341"/>
    </location>
</feature>
<protein>
    <submittedName>
        <fullName evidence="10">Cation transporting ATPase C-terminal domain-containing protein</fullName>
    </submittedName>
</protein>
<feature type="region of interest" description="Disordered" evidence="7">
    <location>
        <begin position="36"/>
        <end position="134"/>
    </location>
</feature>
<dbReference type="Gene3D" id="3.40.50.1000">
    <property type="entry name" value="HAD superfamily/HAD-like"/>
    <property type="match status" value="1"/>
</dbReference>
<dbReference type="InterPro" id="IPR023298">
    <property type="entry name" value="ATPase_P-typ_TM_dom_sf"/>
</dbReference>
<evidence type="ECO:0000259" key="9">
    <source>
        <dbReference type="Pfam" id="PF00689"/>
    </source>
</evidence>
<comment type="subcellular location">
    <subcellularLocation>
        <location evidence="1">Membrane</location>
    </subcellularLocation>
</comment>
<feature type="transmembrane region" description="Helical" evidence="8">
    <location>
        <begin position="330"/>
        <end position="350"/>
    </location>
</feature>
<dbReference type="InterPro" id="IPR036412">
    <property type="entry name" value="HAD-like_sf"/>
</dbReference>
<dbReference type="Pfam" id="PF00689">
    <property type="entry name" value="Cation_ATPase_C"/>
    <property type="match status" value="1"/>
</dbReference>
<dbReference type="EMBL" id="JAERRJ010000020">
    <property type="protein sequence ID" value="MBL1079876.1"/>
    <property type="molecule type" value="Genomic_DNA"/>
</dbReference>
<evidence type="ECO:0000256" key="7">
    <source>
        <dbReference type="SAM" id="MobiDB-lite"/>
    </source>
</evidence>
<feature type="compositionally biased region" description="Basic and acidic residues" evidence="7">
    <location>
        <begin position="97"/>
        <end position="117"/>
    </location>
</feature>
<evidence type="ECO:0000256" key="5">
    <source>
        <dbReference type="ARBA" id="ARBA00022989"/>
    </source>
</evidence>
<keyword evidence="6 8" id="KW-0472">Membrane</keyword>
<evidence type="ECO:0000256" key="1">
    <source>
        <dbReference type="ARBA" id="ARBA00004370"/>
    </source>
</evidence>
<keyword evidence="5 8" id="KW-1133">Transmembrane helix</keyword>
<evidence type="ECO:0000256" key="4">
    <source>
        <dbReference type="ARBA" id="ARBA00022842"/>
    </source>
</evidence>
<dbReference type="PANTHER" id="PTHR24093:SF513">
    <property type="entry name" value="CATION-TRANSPORTING ATPASE I-RELATED"/>
    <property type="match status" value="1"/>
</dbReference>
<dbReference type="InterPro" id="IPR023214">
    <property type="entry name" value="HAD_sf"/>
</dbReference>
<reference evidence="10 11" key="1">
    <citation type="submission" date="2021-01" db="EMBL/GenBank/DDBJ databases">
        <title>WGS of actinomycetes isolated from Thailand.</title>
        <authorList>
            <person name="Thawai C."/>
        </authorList>
    </citation>
    <scope>NUCLEOTIDE SEQUENCE [LARGE SCALE GENOMIC DNA]</scope>
    <source>
        <strain evidence="10 11">LPG 2</strain>
    </source>
</reference>
<evidence type="ECO:0000313" key="11">
    <source>
        <dbReference type="Proteomes" id="UP000602198"/>
    </source>
</evidence>
<proteinExistence type="predicted"/>
<dbReference type="SUPFAM" id="SSF81665">
    <property type="entry name" value="Calcium ATPase, transmembrane domain M"/>
    <property type="match status" value="1"/>
</dbReference>